<keyword evidence="1" id="KW-0472">Membrane</keyword>
<comment type="caution">
    <text evidence="3">The sequence shown here is derived from an EMBL/GenBank/DDBJ whole genome shotgun (WGS) entry which is preliminary data.</text>
</comment>
<proteinExistence type="predicted"/>
<feature type="transmembrane region" description="Helical" evidence="1">
    <location>
        <begin position="49"/>
        <end position="68"/>
    </location>
</feature>
<accession>A0ABW4HBH4</accession>
<evidence type="ECO:0000313" key="3">
    <source>
        <dbReference type="EMBL" id="MFD1602657.1"/>
    </source>
</evidence>
<keyword evidence="1" id="KW-0812">Transmembrane</keyword>
<keyword evidence="4" id="KW-1185">Reference proteome</keyword>
<dbReference type="RefSeq" id="WP_379816856.1">
    <property type="nucleotide sequence ID" value="NZ_JBHUDZ010000007.1"/>
</dbReference>
<gene>
    <name evidence="3" type="ORF">ACFSC2_07905</name>
</gene>
<evidence type="ECO:0000259" key="2">
    <source>
        <dbReference type="Pfam" id="PF13239"/>
    </source>
</evidence>
<dbReference type="Proteomes" id="UP001597138">
    <property type="component" value="Unassembled WGS sequence"/>
</dbReference>
<evidence type="ECO:0000256" key="1">
    <source>
        <dbReference type="SAM" id="Phobius"/>
    </source>
</evidence>
<reference evidence="4" key="1">
    <citation type="journal article" date="2019" name="Int. J. Syst. Evol. Microbiol.">
        <title>The Global Catalogue of Microorganisms (GCM) 10K type strain sequencing project: providing services to taxonomists for standard genome sequencing and annotation.</title>
        <authorList>
            <consortium name="The Broad Institute Genomics Platform"/>
            <consortium name="The Broad Institute Genome Sequencing Center for Infectious Disease"/>
            <person name="Wu L."/>
            <person name="Ma J."/>
        </authorList>
    </citation>
    <scope>NUCLEOTIDE SEQUENCE [LARGE SCALE GENOMIC DNA]</scope>
    <source>
        <strain evidence="4">CCUG 70865</strain>
    </source>
</reference>
<dbReference type="EMBL" id="JBHUDZ010000007">
    <property type="protein sequence ID" value="MFD1602657.1"/>
    <property type="molecule type" value="Genomic_DNA"/>
</dbReference>
<sequence>MERNYTEAERYYEAQKKVEEIKKFYQHLTVYVLTNPIVIVVNLTTSPHYLWFLYCLFGWGIAIVMHGLKAFDYAPFFNKEWEARKIKEILEEENKKANWK</sequence>
<name>A0ABW4HBH4_9FLAO</name>
<organism evidence="3 4">
    <name type="scientific">Flavobacterium artemisiae</name>
    <dbReference type="NCBI Taxonomy" id="2126556"/>
    <lineage>
        <taxon>Bacteria</taxon>
        <taxon>Pseudomonadati</taxon>
        <taxon>Bacteroidota</taxon>
        <taxon>Flavobacteriia</taxon>
        <taxon>Flavobacteriales</taxon>
        <taxon>Flavobacteriaceae</taxon>
        <taxon>Flavobacterium</taxon>
    </lineage>
</organism>
<evidence type="ECO:0000313" key="4">
    <source>
        <dbReference type="Proteomes" id="UP001597138"/>
    </source>
</evidence>
<keyword evidence="1" id="KW-1133">Transmembrane helix</keyword>
<feature type="domain" description="2TM" evidence="2">
    <location>
        <begin position="13"/>
        <end position="90"/>
    </location>
</feature>
<protein>
    <submittedName>
        <fullName evidence="3">2TM domain-containing protein</fullName>
    </submittedName>
</protein>
<dbReference type="InterPro" id="IPR025698">
    <property type="entry name" value="2TM_dom"/>
</dbReference>
<dbReference type="Pfam" id="PF13239">
    <property type="entry name" value="2TM"/>
    <property type="match status" value="1"/>
</dbReference>